<evidence type="ECO:0000256" key="1">
    <source>
        <dbReference type="ARBA" id="ARBA00007749"/>
    </source>
</evidence>
<dbReference type="Pfam" id="PF00753">
    <property type="entry name" value="Lactamase_B"/>
    <property type="match status" value="1"/>
</dbReference>
<dbReference type="Proteomes" id="UP000199365">
    <property type="component" value="Unassembled WGS sequence"/>
</dbReference>
<dbReference type="CDD" id="cd07742">
    <property type="entry name" value="metallo-hydrolase-like_MBL-fold"/>
    <property type="match status" value="1"/>
</dbReference>
<dbReference type="AlphaFoldDB" id="A0A1H1K8B9"/>
<dbReference type="InterPro" id="IPR001279">
    <property type="entry name" value="Metallo-B-lactamas"/>
</dbReference>
<dbReference type="GO" id="GO:0016787">
    <property type="term" value="F:hydrolase activity"/>
    <property type="evidence" value="ECO:0007669"/>
    <property type="project" value="UniProtKB-KW"/>
</dbReference>
<evidence type="ECO:0000313" key="6">
    <source>
        <dbReference type="EMBL" id="SDR58277.1"/>
    </source>
</evidence>
<proteinExistence type="inferred from homology"/>
<dbReference type="Gene3D" id="3.60.15.10">
    <property type="entry name" value="Ribonuclease Z/Hydroxyacylglutathione hydrolase-like"/>
    <property type="match status" value="1"/>
</dbReference>
<dbReference type="InterPro" id="IPR036866">
    <property type="entry name" value="RibonucZ/Hydroxyglut_hydro"/>
</dbReference>
<dbReference type="EMBL" id="FNKX01000003">
    <property type="protein sequence ID" value="SDR58277.1"/>
    <property type="molecule type" value="Genomic_DNA"/>
</dbReference>
<dbReference type="GO" id="GO:0046872">
    <property type="term" value="F:metal ion binding"/>
    <property type="evidence" value="ECO:0007669"/>
    <property type="project" value="UniProtKB-KW"/>
</dbReference>
<evidence type="ECO:0000259" key="5">
    <source>
        <dbReference type="SMART" id="SM00849"/>
    </source>
</evidence>
<evidence type="ECO:0000256" key="3">
    <source>
        <dbReference type="ARBA" id="ARBA00022801"/>
    </source>
</evidence>
<protein>
    <submittedName>
        <fullName evidence="6">Glyoxylase, beta-lactamase superfamily II</fullName>
    </submittedName>
</protein>
<dbReference type="SMART" id="SM00849">
    <property type="entry name" value="Lactamase_B"/>
    <property type="match status" value="1"/>
</dbReference>
<name>A0A1H1K8B9_9BURK</name>
<evidence type="ECO:0000256" key="2">
    <source>
        <dbReference type="ARBA" id="ARBA00022723"/>
    </source>
</evidence>
<feature type="domain" description="Metallo-beta-lactamase" evidence="5">
    <location>
        <begin position="60"/>
        <end position="293"/>
    </location>
</feature>
<sequence length="314" mass="35748">MTHTVVPRDGCPGSDKQECSHRDRERGMKVHHLNCISTCPLCGKLFNGHPDSLIRRGHLTCHCLLVESPAGLVLVDTGFGLRDVADPYSRLGKFFLRLLKPEFRNEMTAIRQIERLGFDPADVRHIVMTHLDSDHAGGLDDFPHATVHMLASERQYAAQQKTWLDRQRFRPQQWSYQNMWRVHSPQYTERWEGFAKVHPIEELASEIALVPLRGHTYGHAGVAVHGDGGWLLLAGDAYFDSGELDPVRPHCAPGLRFYQWMLEKDRAARLYNQRRLRDLAKRASPALTIFCSHDVDEFERLAGRSVAVPAEQMA</sequence>
<keyword evidence="4" id="KW-0862">Zinc</keyword>
<dbReference type="STRING" id="157910.SAMN05445850_6498"/>
<keyword evidence="2" id="KW-0479">Metal-binding</keyword>
<keyword evidence="3" id="KW-0378">Hydrolase</keyword>
<gene>
    <name evidence="6" type="ORF">SAMN05445850_6498</name>
</gene>
<dbReference type="InterPro" id="IPR051013">
    <property type="entry name" value="MBL_superfamily_lactonases"/>
</dbReference>
<accession>A0A1H1K8B9</accession>
<dbReference type="PANTHER" id="PTHR42978:SF3">
    <property type="entry name" value="BLR3078 PROTEIN"/>
    <property type="match status" value="1"/>
</dbReference>
<comment type="similarity">
    <text evidence="1">Belongs to the metallo-beta-lactamase superfamily.</text>
</comment>
<organism evidence="6 7">
    <name type="scientific">Paraburkholderia tuberum</name>
    <dbReference type="NCBI Taxonomy" id="157910"/>
    <lineage>
        <taxon>Bacteria</taxon>
        <taxon>Pseudomonadati</taxon>
        <taxon>Pseudomonadota</taxon>
        <taxon>Betaproteobacteria</taxon>
        <taxon>Burkholderiales</taxon>
        <taxon>Burkholderiaceae</taxon>
        <taxon>Paraburkholderia</taxon>
    </lineage>
</organism>
<evidence type="ECO:0000256" key="4">
    <source>
        <dbReference type="ARBA" id="ARBA00022833"/>
    </source>
</evidence>
<reference evidence="7" key="1">
    <citation type="submission" date="2016-10" db="EMBL/GenBank/DDBJ databases">
        <authorList>
            <person name="Varghese N."/>
            <person name="Submissions S."/>
        </authorList>
    </citation>
    <scope>NUCLEOTIDE SEQUENCE [LARGE SCALE GENOMIC DNA]</scope>
    <source>
        <strain evidence="7">DUS833</strain>
    </source>
</reference>
<dbReference type="SUPFAM" id="SSF56281">
    <property type="entry name" value="Metallo-hydrolase/oxidoreductase"/>
    <property type="match status" value="1"/>
</dbReference>
<dbReference type="PANTHER" id="PTHR42978">
    <property type="entry name" value="QUORUM-QUENCHING LACTONASE YTNP-RELATED-RELATED"/>
    <property type="match status" value="1"/>
</dbReference>
<evidence type="ECO:0000313" key="7">
    <source>
        <dbReference type="Proteomes" id="UP000199365"/>
    </source>
</evidence>
<keyword evidence="7" id="KW-1185">Reference proteome</keyword>